<evidence type="ECO:0000313" key="6">
    <source>
        <dbReference type="EMBL" id="KRM94168.1"/>
    </source>
</evidence>
<dbReference type="Gene3D" id="3.30.420.40">
    <property type="match status" value="2"/>
</dbReference>
<keyword evidence="7" id="KW-1185">Reference proteome</keyword>
<dbReference type="AlphaFoldDB" id="A0A0R2CR68"/>
<evidence type="ECO:0000259" key="5">
    <source>
        <dbReference type="Pfam" id="PF02782"/>
    </source>
</evidence>
<dbReference type="PANTHER" id="PTHR43095:SF5">
    <property type="entry name" value="XYLULOSE KINASE"/>
    <property type="match status" value="1"/>
</dbReference>
<reference evidence="6 7" key="1">
    <citation type="journal article" date="2015" name="Genome Announc.">
        <title>Expanding the biotechnology potential of lactobacilli through comparative genomics of 213 strains and associated genera.</title>
        <authorList>
            <person name="Sun Z."/>
            <person name="Harris H.M."/>
            <person name="McCann A."/>
            <person name="Guo C."/>
            <person name="Argimon S."/>
            <person name="Zhang W."/>
            <person name="Yang X."/>
            <person name="Jeffery I.B."/>
            <person name="Cooney J.C."/>
            <person name="Kagawa T.F."/>
            <person name="Liu W."/>
            <person name="Song Y."/>
            <person name="Salvetti E."/>
            <person name="Wrobel A."/>
            <person name="Rasinkangas P."/>
            <person name="Parkhill J."/>
            <person name="Rea M.C."/>
            <person name="O'Sullivan O."/>
            <person name="Ritari J."/>
            <person name="Douillard F.P."/>
            <person name="Paul Ross R."/>
            <person name="Yang R."/>
            <person name="Briner A.E."/>
            <person name="Felis G.E."/>
            <person name="de Vos W.M."/>
            <person name="Barrangou R."/>
            <person name="Klaenhammer T.R."/>
            <person name="Caufield P.W."/>
            <person name="Cui Y."/>
            <person name="Zhang H."/>
            <person name="O'Toole P.W."/>
        </authorList>
    </citation>
    <scope>NUCLEOTIDE SEQUENCE [LARGE SCALE GENOMIC DNA]</scope>
    <source>
        <strain evidence="6 7">DSM 24302</strain>
    </source>
</reference>
<evidence type="ECO:0000256" key="3">
    <source>
        <dbReference type="ARBA" id="ARBA00022777"/>
    </source>
</evidence>
<dbReference type="InterPro" id="IPR018485">
    <property type="entry name" value="FGGY_C"/>
</dbReference>
<feature type="domain" description="Carbohydrate kinase FGGY N-terminal" evidence="4">
    <location>
        <begin position="16"/>
        <end position="241"/>
    </location>
</feature>
<organism evidence="6 7">
    <name type="scientific">Lentilactobacillus senioris DSM 24302 = JCM 17472</name>
    <dbReference type="NCBI Taxonomy" id="1423802"/>
    <lineage>
        <taxon>Bacteria</taxon>
        <taxon>Bacillati</taxon>
        <taxon>Bacillota</taxon>
        <taxon>Bacilli</taxon>
        <taxon>Lactobacillales</taxon>
        <taxon>Lactobacillaceae</taxon>
        <taxon>Lentilactobacillus</taxon>
    </lineage>
</organism>
<evidence type="ECO:0000256" key="1">
    <source>
        <dbReference type="ARBA" id="ARBA00009156"/>
    </source>
</evidence>
<sequence length="538" mass="58110">MNLVETSQAIQAGNVSLGIELGSTRIKAVLITADYNTVAAGSYNWENKLENNVWTYSLEDVWAGIQTSYKQLAAEVQSKYHQPITNIKAIGISAMMHGYLAFDQADNLLVPFRTWRNNITGQAADELTKLFNFNIPQRWTIAHLYQAILNDEAHVNELDFVTTLAGYVHWQLSGEKVLGTGDASGVFPIDPATGYYDQKMLDQFSAQANVKKYPWNIEKVLPAVKPAGQAAGQLTETGAKLLDPTGNLQGGSLMAPPEGDAGTGMVGTNSVRQRTGNISVGTSAFSMVVLDQSLKQVHRDIDIVMTPDGSPVAMVHVNNCSSDINAWTSLFGDFAQRLGVDVPADKLYGTLFLEATRADPNAGGLINYSYLSGENITKMDAGRPLFVRTPNSNFNLPNFMLTQLYAAFAPLEIGMEILTEEEGIQTDVMIAQGGLFKTPVIGQQVLANALNIPITIMENAGEGGPWGMAVLAEFAENGAGQDLADYLDSNVFSHPETMTLSPEPAGVAGYQEFLKNYVAALPVESEAIKTIPDQNGGK</sequence>
<evidence type="ECO:0000259" key="4">
    <source>
        <dbReference type="Pfam" id="PF00370"/>
    </source>
</evidence>
<gene>
    <name evidence="6" type="ORF">FC56_GL001115</name>
</gene>
<dbReference type="STRING" id="1423802.FC56_GL001115"/>
<dbReference type="PATRIC" id="fig|1423802.4.peg.1130"/>
<evidence type="ECO:0000313" key="7">
    <source>
        <dbReference type="Proteomes" id="UP000051256"/>
    </source>
</evidence>
<dbReference type="InterPro" id="IPR018484">
    <property type="entry name" value="FGGY_N"/>
</dbReference>
<protein>
    <submittedName>
        <fullName evidence="6">L-ribulokinase</fullName>
    </submittedName>
</protein>
<name>A0A0R2CR68_9LACO</name>
<dbReference type="InterPro" id="IPR043129">
    <property type="entry name" value="ATPase_NBD"/>
</dbReference>
<dbReference type="CDD" id="cd07809">
    <property type="entry name" value="ASKHA_NBD_FGGY_BaXK-like"/>
    <property type="match status" value="1"/>
</dbReference>
<keyword evidence="3 6" id="KW-0418">Kinase</keyword>
<proteinExistence type="inferred from homology"/>
<dbReference type="GO" id="GO:0005975">
    <property type="term" value="P:carbohydrate metabolic process"/>
    <property type="evidence" value="ECO:0007669"/>
    <property type="project" value="InterPro"/>
</dbReference>
<dbReference type="InterPro" id="IPR050406">
    <property type="entry name" value="FGGY_Carb_Kinase"/>
</dbReference>
<dbReference type="RefSeq" id="WP_056977251.1">
    <property type="nucleotide sequence ID" value="NZ_AYZR01000004.1"/>
</dbReference>
<feature type="domain" description="Carbohydrate kinase FGGY C-terminal" evidence="5">
    <location>
        <begin position="277"/>
        <end position="475"/>
    </location>
</feature>
<dbReference type="GO" id="GO:0016301">
    <property type="term" value="F:kinase activity"/>
    <property type="evidence" value="ECO:0007669"/>
    <property type="project" value="UniProtKB-KW"/>
</dbReference>
<dbReference type="Pfam" id="PF00370">
    <property type="entry name" value="FGGY_N"/>
    <property type="match status" value="1"/>
</dbReference>
<dbReference type="EMBL" id="AYZR01000004">
    <property type="protein sequence ID" value="KRM94168.1"/>
    <property type="molecule type" value="Genomic_DNA"/>
</dbReference>
<dbReference type="Proteomes" id="UP000051256">
    <property type="component" value="Unassembled WGS sequence"/>
</dbReference>
<dbReference type="SUPFAM" id="SSF53067">
    <property type="entry name" value="Actin-like ATPase domain"/>
    <property type="match status" value="2"/>
</dbReference>
<dbReference type="PANTHER" id="PTHR43095">
    <property type="entry name" value="SUGAR KINASE"/>
    <property type="match status" value="1"/>
</dbReference>
<dbReference type="Pfam" id="PF02782">
    <property type="entry name" value="FGGY_C"/>
    <property type="match status" value="1"/>
</dbReference>
<accession>A0A0R2CR68</accession>
<comment type="caution">
    <text evidence="6">The sequence shown here is derived from an EMBL/GenBank/DDBJ whole genome shotgun (WGS) entry which is preliminary data.</text>
</comment>
<comment type="similarity">
    <text evidence="1">Belongs to the FGGY kinase family.</text>
</comment>
<keyword evidence="2" id="KW-0808">Transferase</keyword>
<evidence type="ECO:0000256" key="2">
    <source>
        <dbReference type="ARBA" id="ARBA00022679"/>
    </source>
</evidence>